<dbReference type="AlphaFoldDB" id="A0AAI9E8P3"/>
<dbReference type="Proteomes" id="UP001296104">
    <property type="component" value="Unassembled WGS sequence"/>
</dbReference>
<dbReference type="Pfam" id="PF00743">
    <property type="entry name" value="FMO-like"/>
    <property type="match status" value="1"/>
</dbReference>
<keyword evidence="5" id="KW-0503">Monooxygenase</keyword>
<organism evidence="5 6">
    <name type="scientific">Lecanosticta acicola</name>
    <dbReference type="NCBI Taxonomy" id="111012"/>
    <lineage>
        <taxon>Eukaryota</taxon>
        <taxon>Fungi</taxon>
        <taxon>Dikarya</taxon>
        <taxon>Ascomycota</taxon>
        <taxon>Pezizomycotina</taxon>
        <taxon>Dothideomycetes</taxon>
        <taxon>Dothideomycetidae</taxon>
        <taxon>Mycosphaerellales</taxon>
        <taxon>Mycosphaerellaceae</taxon>
        <taxon>Lecanosticta</taxon>
    </lineage>
</organism>
<evidence type="ECO:0000256" key="2">
    <source>
        <dbReference type="ARBA" id="ARBA00022827"/>
    </source>
</evidence>
<dbReference type="EMBL" id="CAVMBE010000009">
    <property type="protein sequence ID" value="CAK3886051.1"/>
    <property type="molecule type" value="Genomic_DNA"/>
</dbReference>
<dbReference type="GO" id="GO:0004499">
    <property type="term" value="F:N,N-dimethylaniline monooxygenase activity"/>
    <property type="evidence" value="ECO:0007669"/>
    <property type="project" value="InterPro"/>
</dbReference>
<keyword evidence="2" id="KW-0274">FAD</keyword>
<protein>
    <submittedName>
        <fullName evidence="5">Baeyer-Villiger monooxygenase</fullName>
    </submittedName>
</protein>
<evidence type="ECO:0000256" key="4">
    <source>
        <dbReference type="ARBA" id="ARBA00023002"/>
    </source>
</evidence>
<keyword evidence="4" id="KW-0560">Oxidoreductase</keyword>
<comment type="caution">
    <text evidence="5">The sequence shown here is derived from an EMBL/GenBank/DDBJ whole genome shotgun (WGS) entry which is preliminary data.</text>
</comment>
<dbReference type="Gene3D" id="3.50.50.60">
    <property type="entry name" value="FAD/NAD(P)-binding domain"/>
    <property type="match status" value="2"/>
</dbReference>
<proteinExistence type="predicted"/>
<evidence type="ECO:0000256" key="1">
    <source>
        <dbReference type="ARBA" id="ARBA00022630"/>
    </source>
</evidence>
<dbReference type="PANTHER" id="PTHR43098">
    <property type="entry name" value="L-ORNITHINE N(5)-MONOOXYGENASE-RELATED"/>
    <property type="match status" value="1"/>
</dbReference>
<dbReference type="InterPro" id="IPR050775">
    <property type="entry name" value="FAD-binding_Monooxygenases"/>
</dbReference>
<evidence type="ECO:0000313" key="5">
    <source>
        <dbReference type="EMBL" id="CAK3886051.1"/>
    </source>
</evidence>
<sequence>MFLGNRYPGAMSDTESYVYRYSWDRDDLSSYPWPEHYVKQPEVLAYLRHVTDKYHLRADMRFETELSSARWDDSGQRWSLVLNRDRNVTARYLILGLGILSKTNYPDIPGIRDFQGEIHHTAKWPKDIELEGKDVGVLGTGSTGVQVITEISRQVKSLKSFQRHPQYSVPSGDGKVTPEYRAYVNDNYDAIWEKVRTSFTAFGIDESRTSYHDVTPEERQRIFQENWDKGNGFRFMFGTFSDISTDYEANEGACAFIRQKIDEIVKDPVKARKLKPWDLYARRPLCDGNARNGQRYFEQFNRPNVDVVDLRETPIVQIEAGGVRTSDGQLHELDVLILATGFDAVEGNFQRMAVHGRNGITLTDAWSDGPSSLFGVHVPEFPNMFMINGPKGAFTNNPPAIEAQVEWIAQIIGEAERGGTRLVEATHEGEQKWSQLCEKLAAKSLFWKAEDNWIFGANIPGKKRCLRFYFGGMSGYHEQLKSCAENDYVGFQPLAQKHATAVSS</sequence>
<accession>A0AAI9E8P3</accession>
<dbReference type="PANTHER" id="PTHR43098:SF5">
    <property type="entry name" value="DUAL-FUNCTIONAL MONOOXYGENASE_METHYLTRANSFERASE PSOF"/>
    <property type="match status" value="1"/>
</dbReference>
<evidence type="ECO:0000256" key="3">
    <source>
        <dbReference type="ARBA" id="ARBA00022857"/>
    </source>
</evidence>
<evidence type="ECO:0000313" key="6">
    <source>
        <dbReference type="Proteomes" id="UP001296104"/>
    </source>
</evidence>
<name>A0AAI9E8P3_9PEZI</name>
<keyword evidence="1" id="KW-0285">Flavoprotein</keyword>
<dbReference type="SUPFAM" id="SSF51905">
    <property type="entry name" value="FAD/NAD(P)-binding domain"/>
    <property type="match status" value="3"/>
</dbReference>
<dbReference type="GO" id="GO:0050660">
    <property type="term" value="F:flavin adenine dinucleotide binding"/>
    <property type="evidence" value="ECO:0007669"/>
    <property type="project" value="InterPro"/>
</dbReference>
<keyword evidence="3" id="KW-0521">NADP</keyword>
<dbReference type="InterPro" id="IPR020946">
    <property type="entry name" value="Flavin_mOase-like"/>
</dbReference>
<reference evidence="5" key="1">
    <citation type="submission" date="2023-11" db="EMBL/GenBank/DDBJ databases">
        <authorList>
            <person name="Alioto T."/>
            <person name="Alioto T."/>
            <person name="Gomez Garrido J."/>
        </authorList>
    </citation>
    <scope>NUCLEOTIDE SEQUENCE</scope>
</reference>
<gene>
    <name evidence="5" type="ORF">LECACI_7A002227</name>
</gene>
<dbReference type="InterPro" id="IPR036188">
    <property type="entry name" value="FAD/NAD-bd_sf"/>
</dbReference>
<dbReference type="GO" id="GO:0050661">
    <property type="term" value="F:NADP binding"/>
    <property type="evidence" value="ECO:0007669"/>
    <property type="project" value="InterPro"/>
</dbReference>
<keyword evidence="6" id="KW-1185">Reference proteome</keyword>